<evidence type="ECO:0000313" key="2">
    <source>
        <dbReference type="Proteomes" id="UP000177791"/>
    </source>
</evidence>
<sequence>MNNMRQFVPDAESITEFFGEYEARGYRLELVKATQLGGFALRMPLGPGNDVVPLFPLPAAEMQTEEAAQRWMGKLRDNQLSLFAYLLERKAS</sequence>
<protein>
    <submittedName>
        <fullName evidence="1">Uncharacterized protein</fullName>
    </submittedName>
</protein>
<dbReference type="EMBL" id="MDZC01000015">
    <property type="protein sequence ID" value="OGX88600.1"/>
    <property type="molecule type" value="Genomic_DNA"/>
</dbReference>
<comment type="caution">
    <text evidence="1">The sequence shown here is derived from an EMBL/GenBank/DDBJ whole genome shotgun (WGS) entry which is preliminary data.</text>
</comment>
<dbReference type="RefSeq" id="WP_070732357.1">
    <property type="nucleotide sequence ID" value="NZ_MDZC01000015.1"/>
</dbReference>
<dbReference type="STRING" id="1908236.BEN48_09505"/>
<name>A0A1G1TCK9_9BACT</name>
<keyword evidence="2" id="KW-1185">Reference proteome</keyword>
<reference evidence="1 2" key="1">
    <citation type="submission" date="2016-08" db="EMBL/GenBank/DDBJ databases">
        <title>Hymenobacter coccineus sp. nov., Hymenobacter lapidarius sp. nov. and Hymenobacter glacialis sp. nov., isolated from Antarctic soil.</title>
        <authorList>
            <person name="Sedlacek I."/>
            <person name="Kralova S."/>
            <person name="Kyrova K."/>
            <person name="Maslanova I."/>
            <person name="Stankova E."/>
            <person name="Vrbovska V."/>
            <person name="Nemec M."/>
            <person name="Bartak M."/>
            <person name="Svec P."/>
            <person name="Busse H.-J."/>
            <person name="Pantucek R."/>
        </authorList>
    </citation>
    <scope>NUCLEOTIDE SEQUENCE [LARGE SCALE GENOMIC DNA]</scope>
    <source>
        <strain evidence="1 2">CCM 8648</strain>
    </source>
</reference>
<organism evidence="1 2">
    <name type="scientific">Hymenobacter glacialis</name>
    <dbReference type="NCBI Taxonomy" id="1908236"/>
    <lineage>
        <taxon>Bacteria</taxon>
        <taxon>Pseudomonadati</taxon>
        <taxon>Bacteroidota</taxon>
        <taxon>Cytophagia</taxon>
        <taxon>Cytophagales</taxon>
        <taxon>Hymenobacteraceae</taxon>
        <taxon>Hymenobacter</taxon>
    </lineage>
</organism>
<dbReference type="OrthoDB" id="886686at2"/>
<proteinExistence type="predicted"/>
<dbReference type="AlphaFoldDB" id="A0A1G1TCK9"/>
<gene>
    <name evidence="1" type="ORF">BEN48_09505</name>
</gene>
<evidence type="ECO:0000313" key="1">
    <source>
        <dbReference type="EMBL" id="OGX88600.1"/>
    </source>
</evidence>
<dbReference type="Proteomes" id="UP000177791">
    <property type="component" value="Unassembled WGS sequence"/>
</dbReference>
<accession>A0A1G1TCK9</accession>